<dbReference type="CDD" id="cd00143">
    <property type="entry name" value="PP2Cc"/>
    <property type="match status" value="1"/>
</dbReference>
<dbReference type="SMART" id="SM00331">
    <property type="entry name" value="PP2C_SIG"/>
    <property type="match status" value="1"/>
</dbReference>
<dbReference type="Pfam" id="PF13672">
    <property type="entry name" value="PP2C_2"/>
    <property type="match status" value="1"/>
</dbReference>
<proteinExistence type="predicted"/>
<dbReference type="InterPro" id="IPR001932">
    <property type="entry name" value="PPM-type_phosphatase-like_dom"/>
</dbReference>
<dbReference type="InterPro" id="IPR036457">
    <property type="entry name" value="PPM-type-like_dom_sf"/>
</dbReference>
<dbReference type="RefSeq" id="WP_124971434.1">
    <property type="nucleotide sequence ID" value="NZ_RQVS01000006.1"/>
</dbReference>
<dbReference type="PANTHER" id="PTHR47992">
    <property type="entry name" value="PROTEIN PHOSPHATASE"/>
    <property type="match status" value="1"/>
</dbReference>
<dbReference type="InterPro" id="IPR015655">
    <property type="entry name" value="PP2C"/>
</dbReference>
<dbReference type="OrthoDB" id="9801841at2"/>
<feature type="domain" description="PPM-type phosphatase" evidence="2">
    <location>
        <begin position="6"/>
        <end position="240"/>
    </location>
</feature>
<dbReference type="EMBL" id="RQVS01000006">
    <property type="protein sequence ID" value="RRJ86946.1"/>
    <property type="molecule type" value="Genomic_DNA"/>
</dbReference>
<reference evidence="3 4" key="1">
    <citation type="submission" date="2018-11" db="EMBL/GenBank/DDBJ databases">
        <title>YIM 102482-1 draft genome.</title>
        <authorList>
            <person name="Li G."/>
            <person name="Jiang Y."/>
        </authorList>
    </citation>
    <scope>NUCLEOTIDE SEQUENCE [LARGE SCALE GENOMIC DNA]</scope>
    <source>
        <strain evidence="3 4">YIM 102482-1</strain>
    </source>
</reference>
<evidence type="ECO:0000313" key="3">
    <source>
        <dbReference type="EMBL" id="RRJ86946.1"/>
    </source>
</evidence>
<dbReference type="GO" id="GO:0004722">
    <property type="term" value="F:protein serine/threonine phosphatase activity"/>
    <property type="evidence" value="ECO:0007669"/>
    <property type="project" value="InterPro"/>
</dbReference>
<dbReference type="SMART" id="SM00332">
    <property type="entry name" value="PP2Cc"/>
    <property type="match status" value="1"/>
</dbReference>
<comment type="caution">
    <text evidence="3">The sequence shown here is derived from an EMBL/GenBank/DDBJ whole genome shotgun (WGS) entry which is preliminary data.</text>
</comment>
<dbReference type="Proteomes" id="UP000274391">
    <property type="component" value="Unassembled WGS sequence"/>
</dbReference>
<keyword evidence="1" id="KW-0812">Transmembrane</keyword>
<feature type="transmembrane region" description="Helical" evidence="1">
    <location>
        <begin position="318"/>
        <end position="341"/>
    </location>
</feature>
<keyword evidence="1" id="KW-1133">Transmembrane helix</keyword>
<organism evidence="3 4">
    <name type="scientific">Gulosibacter macacae</name>
    <dbReference type="NCBI Taxonomy" id="2488791"/>
    <lineage>
        <taxon>Bacteria</taxon>
        <taxon>Bacillati</taxon>
        <taxon>Actinomycetota</taxon>
        <taxon>Actinomycetes</taxon>
        <taxon>Micrococcales</taxon>
        <taxon>Microbacteriaceae</taxon>
        <taxon>Gulosibacter</taxon>
    </lineage>
</organism>
<evidence type="ECO:0000256" key="1">
    <source>
        <dbReference type="SAM" id="Phobius"/>
    </source>
</evidence>
<dbReference type="Gene3D" id="3.60.40.10">
    <property type="entry name" value="PPM-type phosphatase domain"/>
    <property type="match status" value="1"/>
</dbReference>
<accession>A0A3P3VZ96</accession>
<dbReference type="SUPFAM" id="SSF81606">
    <property type="entry name" value="PP2C-like"/>
    <property type="match status" value="1"/>
</dbReference>
<name>A0A3P3VZ96_9MICO</name>
<protein>
    <submittedName>
        <fullName evidence="3">Serine/threonine-protein phosphatase</fullName>
    </submittedName>
</protein>
<dbReference type="PROSITE" id="PS51746">
    <property type="entry name" value="PPM_2"/>
    <property type="match status" value="1"/>
</dbReference>
<evidence type="ECO:0000259" key="2">
    <source>
        <dbReference type="PROSITE" id="PS51746"/>
    </source>
</evidence>
<dbReference type="AlphaFoldDB" id="A0A3P3VZ96"/>
<keyword evidence="4" id="KW-1185">Reference proteome</keyword>
<keyword evidence="1" id="KW-0472">Membrane</keyword>
<evidence type="ECO:0000313" key="4">
    <source>
        <dbReference type="Proteomes" id="UP000274391"/>
    </source>
</evidence>
<gene>
    <name evidence="3" type="ORF">EG850_05930</name>
</gene>
<sequence length="418" mass="46022">MTTFVRAGAVSHVGRVRSNNQDSGFIGNHIHGVADGMGGHAGGDVASSIVVKYLAENEQQFATVNDAKVGLEKLLHEANELVIEAVAEHAELKGMGTTADLITLVGDDLVIGHIGDSRVYRFHQGELMQFTIDHTFVQRLVDAGRITPEEALVHPRRSVLMRVLGDVETDPDVDTYVAPAVAGDRWLLCSDGLSSYVEEEAMAEVLARTVESSREVGDDLVQLALDNGAPDNVTVVVLEIGDTVLEPIRPKIVGAASNPLRYTSRAPRRRIKRIVPDVLQSRRRLAQRPENEEFVAPSDEFLEQLIAEEKRRRRWRRFSWATTILLMLGLIGGTSALAYNWTQQQYYVGIADDHVAIYQGVKATLGPIELSHVVQPTDVSVDSLPAYQHMQVRSTIPFSSLEDAQALVERLRDAANQP</sequence>